<evidence type="ECO:0000313" key="4">
    <source>
        <dbReference type="Proteomes" id="UP000067448"/>
    </source>
</evidence>
<organism evidence="3 4">
    <name type="scientific">Streptomyces scabiei</name>
    <dbReference type="NCBI Taxonomy" id="1930"/>
    <lineage>
        <taxon>Bacteria</taxon>
        <taxon>Bacillati</taxon>
        <taxon>Actinomycetota</taxon>
        <taxon>Actinomycetes</taxon>
        <taxon>Kitasatosporales</taxon>
        <taxon>Streptomycetaceae</taxon>
        <taxon>Streptomyces</taxon>
    </lineage>
</organism>
<sequence>MSGNRETNHDMTYDEAHTDIALLLAEAADEVEVGAAPYQAVLRGGRRRKTRRWAVAAAAAAVIAGSTGTTLALAGGTGGGHGAGQVAARPSAGTAKQSTERRVTTLARGTDHGRKWKVDAAVWTAPKTTAKARAQLAEMALYGEEPVKVEKASDLVGESWHFVHLTVEGKPSTVILRLFKKDDVVAIKHLEAYPSPLDTDRVDAPQRLVIGQVARTVQEVTCTWDDGTKTRVERAPAGAGDFKNLIREVDGSPKDWFVCLGPDGVNYKKAEVTGVR</sequence>
<dbReference type="RefSeq" id="WP_234385831.1">
    <property type="nucleotide sequence ID" value="NZ_BCMM01000042.1"/>
</dbReference>
<dbReference type="EMBL" id="BCMM01000042">
    <property type="protein sequence ID" value="GAQ66556.1"/>
    <property type="molecule type" value="Genomic_DNA"/>
</dbReference>
<evidence type="ECO:0000256" key="2">
    <source>
        <dbReference type="SAM" id="Phobius"/>
    </source>
</evidence>
<reference evidence="4" key="1">
    <citation type="submission" date="2015-11" db="EMBL/GenBank/DDBJ databases">
        <authorList>
            <consortium name="Cross-ministerial Strategic Innovation Promotion Program (SIP) consortium"/>
            <person name="Tomihama T."/>
            <person name="Ikenaga M."/>
            <person name="Sakai M."/>
            <person name="Okubo T."/>
            <person name="Ikeda S."/>
        </authorList>
    </citation>
    <scope>NUCLEOTIDE SEQUENCE [LARGE SCALE GENOMIC DNA]</scope>
    <source>
        <strain evidence="4">S58</strain>
    </source>
</reference>
<protein>
    <submittedName>
        <fullName evidence="3">Uncharacterized protein</fullName>
    </submittedName>
</protein>
<keyword evidence="2" id="KW-0472">Membrane</keyword>
<evidence type="ECO:0000256" key="1">
    <source>
        <dbReference type="SAM" id="MobiDB-lite"/>
    </source>
</evidence>
<gene>
    <name evidence="3" type="ORF">SsS58_06990</name>
</gene>
<reference evidence="3 4" key="2">
    <citation type="journal article" date="2016" name="Genome Announc.">
        <title>Draft Genome Sequences of Streptomyces scabiei S58, Streptomyces turgidiscabies T45, and Streptomyces acidiscabies a10, the Pathogens of Potato Common Scab, Isolated in Japan.</title>
        <authorList>
            <person name="Tomihama T."/>
            <person name="Nishi Y."/>
            <person name="Sakai M."/>
            <person name="Ikenaga M."/>
            <person name="Okubo T."/>
            <person name="Ikeda S."/>
        </authorList>
    </citation>
    <scope>NUCLEOTIDE SEQUENCE [LARGE SCALE GENOMIC DNA]</scope>
    <source>
        <strain evidence="3 4">S58</strain>
    </source>
</reference>
<accession>A0A100JVQ2</accession>
<feature type="transmembrane region" description="Helical" evidence="2">
    <location>
        <begin position="53"/>
        <end position="75"/>
    </location>
</feature>
<dbReference type="Proteomes" id="UP000067448">
    <property type="component" value="Unassembled WGS sequence"/>
</dbReference>
<reference evidence="4" key="3">
    <citation type="submission" date="2016-02" db="EMBL/GenBank/DDBJ databases">
        <title>Draft genome of pathogenic Streptomyces sp. in Japan.</title>
        <authorList>
            <person name="Tomihama T."/>
            <person name="Ikenaga M."/>
            <person name="Sakai M."/>
            <person name="Okubo T."/>
            <person name="Ikeda S."/>
        </authorList>
    </citation>
    <scope>NUCLEOTIDE SEQUENCE [LARGE SCALE GENOMIC DNA]</scope>
    <source>
        <strain evidence="4">S58</strain>
    </source>
</reference>
<name>A0A100JVQ2_STRSC</name>
<keyword evidence="2" id="KW-0812">Transmembrane</keyword>
<evidence type="ECO:0000313" key="3">
    <source>
        <dbReference type="EMBL" id="GAQ66556.1"/>
    </source>
</evidence>
<comment type="caution">
    <text evidence="3">The sequence shown here is derived from an EMBL/GenBank/DDBJ whole genome shotgun (WGS) entry which is preliminary data.</text>
</comment>
<keyword evidence="2" id="KW-1133">Transmembrane helix</keyword>
<feature type="region of interest" description="Disordered" evidence="1">
    <location>
        <begin position="79"/>
        <end position="99"/>
    </location>
</feature>
<dbReference type="AlphaFoldDB" id="A0A100JVQ2"/>
<proteinExistence type="predicted"/>